<name>A0A0R1FI05_9LACO</name>
<comment type="caution">
    <text evidence="1">The sequence shown here is derived from an EMBL/GenBank/DDBJ whole genome shotgun (WGS) entry which is preliminary data.</text>
</comment>
<proteinExistence type="predicted"/>
<dbReference type="SUPFAM" id="SSF56784">
    <property type="entry name" value="HAD-like"/>
    <property type="match status" value="1"/>
</dbReference>
<dbReference type="InterPro" id="IPR006379">
    <property type="entry name" value="HAD-SF_hydro_IIB"/>
</dbReference>
<dbReference type="RefSeq" id="WP_010011430.1">
    <property type="nucleotide sequence ID" value="NZ_AZCN01000008.1"/>
</dbReference>
<dbReference type="GO" id="GO:0000287">
    <property type="term" value="F:magnesium ion binding"/>
    <property type="evidence" value="ECO:0007669"/>
    <property type="project" value="TreeGrafter"/>
</dbReference>
<dbReference type="Proteomes" id="UP000051181">
    <property type="component" value="Unassembled WGS sequence"/>
</dbReference>
<protein>
    <submittedName>
        <fullName evidence="1">HAD superfamily hydrolase</fullName>
    </submittedName>
</protein>
<dbReference type="GO" id="GO:0016791">
    <property type="term" value="F:phosphatase activity"/>
    <property type="evidence" value="ECO:0007669"/>
    <property type="project" value="UniProtKB-ARBA"/>
</dbReference>
<dbReference type="GeneID" id="65915943"/>
<dbReference type="SFLD" id="SFLDG01140">
    <property type="entry name" value="C2.B:_Phosphomannomutase_and_P"/>
    <property type="match status" value="1"/>
</dbReference>
<dbReference type="CDD" id="cd07516">
    <property type="entry name" value="HAD_Pase"/>
    <property type="match status" value="1"/>
</dbReference>
<dbReference type="PANTHER" id="PTHR10000:SF8">
    <property type="entry name" value="HAD SUPERFAMILY HYDROLASE-LIKE, TYPE 3"/>
    <property type="match status" value="1"/>
</dbReference>
<dbReference type="EMBL" id="AZCN01000008">
    <property type="protein sequence ID" value="KRK18794.1"/>
    <property type="molecule type" value="Genomic_DNA"/>
</dbReference>
<dbReference type="GO" id="GO:0005829">
    <property type="term" value="C:cytosol"/>
    <property type="evidence" value="ECO:0007669"/>
    <property type="project" value="TreeGrafter"/>
</dbReference>
<keyword evidence="1" id="KW-0378">Hydrolase</keyword>
<dbReference type="AlphaFoldDB" id="A0A0R1FI05"/>
<dbReference type="PANTHER" id="PTHR10000">
    <property type="entry name" value="PHOSPHOSERINE PHOSPHATASE"/>
    <property type="match status" value="1"/>
</dbReference>
<accession>A0A0R1FI05</accession>
<organism evidence="1 2">
    <name type="scientific">Loigolactobacillus coryniformis subsp. coryniformis KCTC 3167 = DSM 20001</name>
    <dbReference type="NCBI Taxonomy" id="913848"/>
    <lineage>
        <taxon>Bacteria</taxon>
        <taxon>Bacillati</taxon>
        <taxon>Bacillota</taxon>
        <taxon>Bacilli</taxon>
        <taxon>Lactobacillales</taxon>
        <taxon>Lactobacillaceae</taxon>
        <taxon>Loigolactobacillus</taxon>
    </lineage>
</organism>
<dbReference type="Pfam" id="PF08282">
    <property type="entry name" value="Hydrolase_3"/>
    <property type="match status" value="1"/>
</dbReference>
<gene>
    <name evidence="1" type="ORF">FD22_GL002349</name>
</gene>
<dbReference type="InterPro" id="IPR036412">
    <property type="entry name" value="HAD-like_sf"/>
</dbReference>
<dbReference type="eggNOG" id="COG0561">
    <property type="taxonomic scope" value="Bacteria"/>
</dbReference>
<evidence type="ECO:0000313" key="2">
    <source>
        <dbReference type="Proteomes" id="UP000051181"/>
    </source>
</evidence>
<dbReference type="Gene3D" id="3.40.50.1000">
    <property type="entry name" value="HAD superfamily/HAD-like"/>
    <property type="match status" value="1"/>
</dbReference>
<dbReference type="InterPro" id="IPR023214">
    <property type="entry name" value="HAD_sf"/>
</dbReference>
<dbReference type="InterPro" id="IPR000150">
    <property type="entry name" value="Cof"/>
</dbReference>
<dbReference type="SFLD" id="SFLDS00003">
    <property type="entry name" value="Haloacid_Dehalogenase"/>
    <property type="match status" value="1"/>
</dbReference>
<dbReference type="NCBIfam" id="TIGR01484">
    <property type="entry name" value="HAD-SF-IIB"/>
    <property type="match status" value="1"/>
</dbReference>
<dbReference type="NCBIfam" id="TIGR00099">
    <property type="entry name" value="Cof-subfamily"/>
    <property type="match status" value="1"/>
</dbReference>
<dbReference type="PATRIC" id="fig|913848.6.peg.2399"/>
<sequence>MYKLIVCDLDETLLDRDARISKQNEQAIKTFVAQGGHFVPNTGRSFLSIQDDLQQLGLLQQPGQYVISYNGGAIVENAGNQVLTTNPLDFATVKKIYDIARAEQVSGHIYTLENLYVWQPSVAERQYLDQRGVKYMPVPDDSLDFLRTQPLMKIILQDDDPARREALGQAIPKQVTTPLATTFSSGRYVEFNHVAADKGKATLQLAAKLGVKPDEIMALGDNSNDLAMITAAGLGVSVQNGTDVVKAAADYVTTADHAHSAVAEAIEKFALH</sequence>
<reference evidence="1 2" key="1">
    <citation type="journal article" date="2015" name="Genome Announc.">
        <title>Expanding the biotechnology potential of lactobacilli through comparative genomics of 213 strains and associated genera.</title>
        <authorList>
            <person name="Sun Z."/>
            <person name="Harris H.M."/>
            <person name="McCann A."/>
            <person name="Guo C."/>
            <person name="Argimon S."/>
            <person name="Zhang W."/>
            <person name="Yang X."/>
            <person name="Jeffery I.B."/>
            <person name="Cooney J.C."/>
            <person name="Kagawa T.F."/>
            <person name="Liu W."/>
            <person name="Song Y."/>
            <person name="Salvetti E."/>
            <person name="Wrobel A."/>
            <person name="Rasinkangas P."/>
            <person name="Parkhill J."/>
            <person name="Rea M.C."/>
            <person name="O'Sullivan O."/>
            <person name="Ritari J."/>
            <person name="Douillard F.P."/>
            <person name="Paul Ross R."/>
            <person name="Yang R."/>
            <person name="Briner A.E."/>
            <person name="Felis G.E."/>
            <person name="de Vos W.M."/>
            <person name="Barrangou R."/>
            <person name="Klaenhammer T.R."/>
            <person name="Caufield P.W."/>
            <person name="Cui Y."/>
            <person name="Zhang H."/>
            <person name="O'Toole P.W."/>
        </authorList>
    </citation>
    <scope>NUCLEOTIDE SEQUENCE [LARGE SCALE GENOMIC DNA]</scope>
    <source>
        <strain evidence="1 2">DSM 20001</strain>
    </source>
</reference>
<dbReference type="Gene3D" id="3.30.1240.10">
    <property type="match status" value="1"/>
</dbReference>
<evidence type="ECO:0000313" key="1">
    <source>
        <dbReference type="EMBL" id="KRK18794.1"/>
    </source>
</evidence>